<feature type="region of interest" description="Disordered" evidence="1">
    <location>
        <begin position="1"/>
        <end position="98"/>
    </location>
</feature>
<evidence type="ECO:0000256" key="1">
    <source>
        <dbReference type="SAM" id="MobiDB-lite"/>
    </source>
</evidence>
<sequence>MTHADAAEDDNDDAAEDDDDADADADAAEDDDDADADANAAEDDDDNGDRFKEEEDTHLRCGDRRYQAASIRCRRATVRQSRHPISSPVSNKRMHLHQ</sequence>
<protein>
    <submittedName>
        <fullName evidence="2">Uncharacterized protein</fullName>
    </submittedName>
</protein>
<organism evidence="2 3">
    <name type="scientific">Oryza sativa subsp. indica</name>
    <name type="common">Rice</name>
    <dbReference type="NCBI Taxonomy" id="39946"/>
    <lineage>
        <taxon>Eukaryota</taxon>
        <taxon>Viridiplantae</taxon>
        <taxon>Streptophyta</taxon>
        <taxon>Embryophyta</taxon>
        <taxon>Tracheophyta</taxon>
        <taxon>Spermatophyta</taxon>
        <taxon>Magnoliopsida</taxon>
        <taxon>Liliopsida</taxon>
        <taxon>Poales</taxon>
        <taxon>Poaceae</taxon>
        <taxon>BOP clade</taxon>
        <taxon>Oryzoideae</taxon>
        <taxon>Oryzeae</taxon>
        <taxon>Oryzinae</taxon>
        <taxon>Oryza</taxon>
        <taxon>Oryza sativa</taxon>
    </lineage>
</organism>
<feature type="compositionally biased region" description="Acidic residues" evidence="1">
    <location>
        <begin position="7"/>
        <end position="47"/>
    </location>
</feature>
<reference evidence="2 3" key="1">
    <citation type="journal article" date="2005" name="PLoS Biol.">
        <title>The genomes of Oryza sativa: a history of duplications.</title>
        <authorList>
            <person name="Yu J."/>
            <person name="Wang J."/>
            <person name="Lin W."/>
            <person name="Li S."/>
            <person name="Li H."/>
            <person name="Zhou J."/>
            <person name="Ni P."/>
            <person name="Dong W."/>
            <person name="Hu S."/>
            <person name="Zeng C."/>
            <person name="Zhang J."/>
            <person name="Zhang Y."/>
            <person name="Li R."/>
            <person name="Xu Z."/>
            <person name="Li S."/>
            <person name="Li X."/>
            <person name="Zheng H."/>
            <person name="Cong L."/>
            <person name="Lin L."/>
            <person name="Yin J."/>
            <person name="Geng J."/>
            <person name="Li G."/>
            <person name="Shi J."/>
            <person name="Liu J."/>
            <person name="Lv H."/>
            <person name="Li J."/>
            <person name="Wang J."/>
            <person name="Deng Y."/>
            <person name="Ran L."/>
            <person name="Shi X."/>
            <person name="Wang X."/>
            <person name="Wu Q."/>
            <person name="Li C."/>
            <person name="Ren X."/>
            <person name="Wang J."/>
            <person name="Wang X."/>
            <person name="Li D."/>
            <person name="Liu D."/>
            <person name="Zhang X."/>
            <person name="Ji Z."/>
            <person name="Zhao W."/>
            <person name="Sun Y."/>
            <person name="Zhang Z."/>
            <person name="Bao J."/>
            <person name="Han Y."/>
            <person name="Dong L."/>
            <person name="Ji J."/>
            <person name="Chen P."/>
            <person name="Wu S."/>
            <person name="Liu J."/>
            <person name="Xiao Y."/>
            <person name="Bu D."/>
            <person name="Tan J."/>
            <person name="Yang L."/>
            <person name="Ye C."/>
            <person name="Zhang J."/>
            <person name="Xu J."/>
            <person name="Zhou Y."/>
            <person name="Yu Y."/>
            <person name="Zhang B."/>
            <person name="Zhuang S."/>
            <person name="Wei H."/>
            <person name="Liu B."/>
            <person name="Lei M."/>
            <person name="Yu H."/>
            <person name="Li Y."/>
            <person name="Xu H."/>
            <person name="Wei S."/>
            <person name="He X."/>
            <person name="Fang L."/>
            <person name="Zhang Z."/>
            <person name="Zhang Y."/>
            <person name="Huang X."/>
            <person name="Su Z."/>
            <person name="Tong W."/>
            <person name="Li J."/>
            <person name="Tong Z."/>
            <person name="Li S."/>
            <person name="Ye J."/>
            <person name="Wang L."/>
            <person name="Fang L."/>
            <person name="Lei T."/>
            <person name="Chen C."/>
            <person name="Chen H."/>
            <person name="Xu Z."/>
            <person name="Li H."/>
            <person name="Huang H."/>
            <person name="Zhang F."/>
            <person name="Xu H."/>
            <person name="Li N."/>
            <person name="Zhao C."/>
            <person name="Li S."/>
            <person name="Dong L."/>
            <person name="Huang Y."/>
            <person name="Li L."/>
            <person name="Xi Y."/>
            <person name="Qi Q."/>
            <person name="Li W."/>
            <person name="Zhang B."/>
            <person name="Hu W."/>
            <person name="Zhang Y."/>
            <person name="Tian X."/>
            <person name="Jiao Y."/>
            <person name="Liang X."/>
            <person name="Jin J."/>
            <person name="Gao L."/>
            <person name="Zheng W."/>
            <person name="Hao B."/>
            <person name="Liu S."/>
            <person name="Wang W."/>
            <person name="Yuan L."/>
            <person name="Cao M."/>
            <person name="McDermott J."/>
            <person name="Samudrala R."/>
            <person name="Wang J."/>
            <person name="Wong G.K."/>
            <person name="Yang H."/>
        </authorList>
    </citation>
    <scope>NUCLEOTIDE SEQUENCE [LARGE SCALE GENOMIC DNA]</scope>
    <source>
        <strain evidence="3">cv. 93-11</strain>
    </source>
</reference>
<proteinExistence type="predicted"/>
<dbReference type="AlphaFoldDB" id="A2XHH9"/>
<feature type="compositionally biased region" description="Basic residues" evidence="1">
    <location>
        <begin position="72"/>
        <end position="82"/>
    </location>
</feature>
<accession>A2XHH9</accession>
<gene>
    <name evidence="2" type="ORF">OsI_11863</name>
</gene>
<dbReference type="Proteomes" id="UP000007015">
    <property type="component" value="Chromosome 3"/>
</dbReference>
<keyword evidence="3" id="KW-1185">Reference proteome</keyword>
<dbReference type="EMBL" id="CM000128">
    <property type="protein sequence ID" value="EAY90289.1"/>
    <property type="molecule type" value="Genomic_DNA"/>
</dbReference>
<dbReference type="HOGENOM" id="CLU_2337347_0_0_1"/>
<feature type="compositionally biased region" description="Basic and acidic residues" evidence="1">
    <location>
        <begin position="48"/>
        <end position="66"/>
    </location>
</feature>
<evidence type="ECO:0000313" key="2">
    <source>
        <dbReference type="EMBL" id="EAY90289.1"/>
    </source>
</evidence>
<dbReference type="Gramene" id="BGIOSGA012781-TA">
    <property type="protein sequence ID" value="BGIOSGA012781-PA"/>
    <property type="gene ID" value="BGIOSGA012781"/>
</dbReference>
<evidence type="ECO:0000313" key="3">
    <source>
        <dbReference type="Proteomes" id="UP000007015"/>
    </source>
</evidence>
<name>A2XHH9_ORYSI</name>